<comment type="similarity">
    <text evidence="1">Belongs to the protein kinase superfamily. CMGC Ser/Thr protein kinase family. CDC2/CDKX subfamily.</text>
</comment>
<evidence type="ECO:0000256" key="10">
    <source>
        <dbReference type="ARBA" id="ARBA00041902"/>
    </source>
</evidence>
<dbReference type="Pfam" id="PF00069">
    <property type="entry name" value="Pkinase"/>
    <property type="match status" value="1"/>
</dbReference>
<dbReference type="eggNOG" id="KOG0594">
    <property type="taxonomic scope" value="Eukaryota"/>
</dbReference>
<evidence type="ECO:0000256" key="15">
    <source>
        <dbReference type="RuleBase" id="RU000304"/>
    </source>
</evidence>
<dbReference type="GO" id="GO:0000082">
    <property type="term" value="P:G1/S transition of mitotic cell cycle"/>
    <property type="evidence" value="ECO:0007669"/>
    <property type="project" value="TreeGrafter"/>
</dbReference>
<dbReference type="PROSITE" id="PS50011">
    <property type="entry name" value="PROTEIN_KINASE_DOM"/>
    <property type="match status" value="1"/>
</dbReference>
<dbReference type="InterPro" id="IPR008271">
    <property type="entry name" value="Ser/Thr_kinase_AS"/>
</dbReference>
<keyword evidence="6" id="KW-0418">Kinase</keyword>
<evidence type="ECO:0000256" key="13">
    <source>
        <dbReference type="ARBA" id="ARBA00048367"/>
    </source>
</evidence>
<dbReference type="InterPro" id="IPR000719">
    <property type="entry name" value="Prot_kinase_dom"/>
</dbReference>
<gene>
    <name evidence="17" type="ORF">IMG5_122170</name>
</gene>
<dbReference type="OrthoDB" id="1732493at2759"/>
<evidence type="ECO:0000259" key="16">
    <source>
        <dbReference type="PROSITE" id="PS50011"/>
    </source>
</evidence>
<dbReference type="Gene3D" id="3.30.200.20">
    <property type="entry name" value="Phosphorylase Kinase, domain 1"/>
    <property type="match status" value="1"/>
</dbReference>
<dbReference type="EMBL" id="GL983936">
    <property type="protein sequence ID" value="EGR30860.1"/>
    <property type="molecule type" value="Genomic_DNA"/>
</dbReference>
<feature type="domain" description="Protein kinase" evidence="16">
    <location>
        <begin position="6"/>
        <end position="291"/>
    </location>
</feature>
<evidence type="ECO:0000256" key="8">
    <source>
        <dbReference type="ARBA" id="ARBA00038543"/>
    </source>
</evidence>
<evidence type="ECO:0000256" key="14">
    <source>
        <dbReference type="PROSITE-ProRule" id="PRU10141"/>
    </source>
</evidence>
<dbReference type="InterPro" id="IPR050108">
    <property type="entry name" value="CDK"/>
</dbReference>
<evidence type="ECO:0000313" key="17">
    <source>
        <dbReference type="EMBL" id="EGR30860.1"/>
    </source>
</evidence>
<evidence type="ECO:0000256" key="1">
    <source>
        <dbReference type="ARBA" id="ARBA00006485"/>
    </source>
</evidence>
<evidence type="ECO:0000256" key="5">
    <source>
        <dbReference type="ARBA" id="ARBA00022741"/>
    </source>
</evidence>
<evidence type="ECO:0000256" key="6">
    <source>
        <dbReference type="ARBA" id="ARBA00022777"/>
    </source>
</evidence>
<dbReference type="GO" id="GO:0004693">
    <property type="term" value="F:cyclin-dependent protein serine/threonine kinase activity"/>
    <property type="evidence" value="ECO:0007669"/>
    <property type="project" value="UniProtKB-EC"/>
</dbReference>
<dbReference type="GO" id="GO:0030332">
    <property type="term" value="F:cyclin binding"/>
    <property type="evidence" value="ECO:0007669"/>
    <property type="project" value="TreeGrafter"/>
</dbReference>
<dbReference type="GO" id="GO:0005634">
    <property type="term" value="C:nucleus"/>
    <property type="evidence" value="ECO:0007669"/>
    <property type="project" value="TreeGrafter"/>
</dbReference>
<evidence type="ECO:0000256" key="2">
    <source>
        <dbReference type="ARBA" id="ARBA00012425"/>
    </source>
</evidence>
<dbReference type="STRING" id="857967.G0QV93"/>
<dbReference type="Gene3D" id="1.10.510.10">
    <property type="entry name" value="Transferase(Phosphotransferase) domain 1"/>
    <property type="match status" value="1"/>
</dbReference>
<accession>G0QV93</accession>
<name>G0QV93_ICHMU</name>
<dbReference type="GO" id="GO:0005737">
    <property type="term" value="C:cytoplasm"/>
    <property type="evidence" value="ECO:0007669"/>
    <property type="project" value="TreeGrafter"/>
</dbReference>
<keyword evidence="4" id="KW-0808">Transferase</keyword>
<comment type="catalytic activity">
    <reaction evidence="13">
        <text>L-seryl-[protein] + ATP = O-phospho-L-seryl-[protein] + ADP + H(+)</text>
        <dbReference type="Rhea" id="RHEA:17989"/>
        <dbReference type="Rhea" id="RHEA-COMP:9863"/>
        <dbReference type="Rhea" id="RHEA-COMP:11604"/>
        <dbReference type="ChEBI" id="CHEBI:15378"/>
        <dbReference type="ChEBI" id="CHEBI:29999"/>
        <dbReference type="ChEBI" id="CHEBI:30616"/>
        <dbReference type="ChEBI" id="CHEBI:83421"/>
        <dbReference type="ChEBI" id="CHEBI:456216"/>
        <dbReference type="EC" id="2.7.11.22"/>
    </reaction>
</comment>
<dbReference type="EC" id="2.7.11.22" evidence="2"/>
<keyword evidence="18" id="KW-1185">Reference proteome</keyword>
<keyword evidence="3 15" id="KW-0723">Serine/threonine-protein kinase</keyword>
<evidence type="ECO:0000256" key="9">
    <source>
        <dbReference type="ARBA" id="ARBA00039612"/>
    </source>
</evidence>
<dbReference type="GO" id="GO:0010468">
    <property type="term" value="P:regulation of gene expression"/>
    <property type="evidence" value="ECO:0007669"/>
    <property type="project" value="TreeGrafter"/>
</dbReference>
<comment type="subunit">
    <text evidence="8">May form a complex composed of at least the catalytic subunit CRK2 and a cyclin.</text>
</comment>
<dbReference type="SMART" id="SM00220">
    <property type="entry name" value="S_TKc"/>
    <property type="match status" value="1"/>
</dbReference>
<dbReference type="PROSITE" id="PS00107">
    <property type="entry name" value="PROTEIN_KINASE_ATP"/>
    <property type="match status" value="1"/>
</dbReference>
<protein>
    <recommendedName>
        <fullName evidence="9">Cyclin-dependent kinase 2 homolog</fullName>
        <ecNumber evidence="2">2.7.11.22</ecNumber>
    </recommendedName>
    <alternativeName>
        <fullName evidence="10">Cell division control protein 2 homolog</fullName>
    </alternativeName>
    <alternativeName>
        <fullName evidence="11">cdc2-related kinase 2</fullName>
    </alternativeName>
</protein>
<dbReference type="AlphaFoldDB" id="G0QV93"/>
<dbReference type="GO" id="GO:0005524">
    <property type="term" value="F:ATP binding"/>
    <property type="evidence" value="ECO:0007669"/>
    <property type="project" value="UniProtKB-UniRule"/>
</dbReference>
<dbReference type="PROSITE" id="PS00108">
    <property type="entry name" value="PROTEIN_KINASE_ST"/>
    <property type="match status" value="1"/>
</dbReference>
<dbReference type="GO" id="GO:0000307">
    <property type="term" value="C:cyclin-dependent protein kinase holoenzyme complex"/>
    <property type="evidence" value="ECO:0007669"/>
    <property type="project" value="TreeGrafter"/>
</dbReference>
<dbReference type="InterPro" id="IPR011009">
    <property type="entry name" value="Kinase-like_dom_sf"/>
</dbReference>
<comment type="catalytic activity">
    <reaction evidence="12">
        <text>L-threonyl-[protein] + ATP = O-phospho-L-threonyl-[protein] + ADP + H(+)</text>
        <dbReference type="Rhea" id="RHEA:46608"/>
        <dbReference type="Rhea" id="RHEA-COMP:11060"/>
        <dbReference type="Rhea" id="RHEA-COMP:11605"/>
        <dbReference type="ChEBI" id="CHEBI:15378"/>
        <dbReference type="ChEBI" id="CHEBI:30013"/>
        <dbReference type="ChEBI" id="CHEBI:30616"/>
        <dbReference type="ChEBI" id="CHEBI:61977"/>
        <dbReference type="ChEBI" id="CHEBI:456216"/>
        <dbReference type="EC" id="2.7.11.22"/>
    </reaction>
</comment>
<proteinExistence type="inferred from homology"/>
<feature type="binding site" evidence="14">
    <location>
        <position position="35"/>
    </location>
    <ligand>
        <name>ATP</name>
        <dbReference type="ChEBI" id="CHEBI:30616"/>
    </ligand>
</feature>
<dbReference type="GO" id="GO:0010389">
    <property type="term" value="P:regulation of G2/M transition of mitotic cell cycle"/>
    <property type="evidence" value="ECO:0007669"/>
    <property type="project" value="TreeGrafter"/>
</dbReference>
<dbReference type="GO" id="GO:0007165">
    <property type="term" value="P:signal transduction"/>
    <property type="evidence" value="ECO:0007669"/>
    <property type="project" value="TreeGrafter"/>
</dbReference>
<evidence type="ECO:0000256" key="7">
    <source>
        <dbReference type="ARBA" id="ARBA00022840"/>
    </source>
</evidence>
<dbReference type="SUPFAM" id="SSF56112">
    <property type="entry name" value="Protein kinase-like (PK-like)"/>
    <property type="match status" value="1"/>
</dbReference>
<reference evidence="17 18" key="1">
    <citation type="submission" date="2011-07" db="EMBL/GenBank/DDBJ databases">
        <authorList>
            <person name="Coyne R."/>
            <person name="Brami D."/>
            <person name="Johnson J."/>
            <person name="Hostetler J."/>
            <person name="Hannick L."/>
            <person name="Clark T."/>
            <person name="Cassidy-Hanley D."/>
            <person name="Inman J."/>
        </authorList>
    </citation>
    <scope>NUCLEOTIDE SEQUENCE [LARGE SCALE GENOMIC DNA]</scope>
    <source>
        <strain evidence="17 18">G5</strain>
    </source>
</reference>
<dbReference type="Proteomes" id="UP000008983">
    <property type="component" value="Unassembled WGS sequence"/>
</dbReference>
<dbReference type="InParanoid" id="G0QV93"/>
<sequence>MSIQDYQIIQKIGEGAYGIVYKGQHKQTEEFVAIKQVKVQDYDTWGMPQQCLRELQSLKLLQNIQNIIQLKKVIYDYKDKQIFLIFEYFDQDLHVYIHQRDIYSLTYSVKKIIFQILLGLSQIHNKRIIHRDIKPQNILINDQGVVKIADFGISRIFNFPLKDLTMDIQSLRYKAPEVLLGYKRYSFQIDIWSVGCIFYELTINQPLFISFSEIDIINKIFQLLGTPDYQNFQFLFECENFKNNYAIFPKKNLRQFFSKFDDLAFDLITQMIEFDPNQRISACKALNHPYFQEIY</sequence>
<dbReference type="GeneID" id="14906982"/>
<evidence type="ECO:0000256" key="11">
    <source>
        <dbReference type="ARBA" id="ARBA00042858"/>
    </source>
</evidence>
<dbReference type="FunFam" id="1.10.510.10:FF:000611">
    <property type="entry name" value="CMGC family protein kinase"/>
    <property type="match status" value="1"/>
</dbReference>
<dbReference type="PANTHER" id="PTHR24056:SF254">
    <property type="entry name" value="CYCLIN-DEPENDENT KINASE 2"/>
    <property type="match status" value="1"/>
</dbReference>
<evidence type="ECO:0000256" key="3">
    <source>
        <dbReference type="ARBA" id="ARBA00022527"/>
    </source>
</evidence>
<evidence type="ECO:0000256" key="4">
    <source>
        <dbReference type="ARBA" id="ARBA00022679"/>
    </source>
</evidence>
<keyword evidence="5 14" id="KW-0547">Nucleotide-binding</keyword>
<dbReference type="OMA" id="FIVIREV"/>
<evidence type="ECO:0000256" key="12">
    <source>
        <dbReference type="ARBA" id="ARBA00047811"/>
    </source>
</evidence>
<dbReference type="PANTHER" id="PTHR24056">
    <property type="entry name" value="CELL DIVISION PROTEIN KINASE"/>
    <property type="match status" value="1"/>
</dbReference>
<dbReference type="RefSeq" id="XP_004032447.1">
    <property type="nucleotide sequence ID" value="XM_004032399.1"/>
</dbReference>
<organism evidence="17 18">
    <name type="scientific">Ichthyophthirius multifiliis</name>
    <name type="common">White spot disease agent</name>
    <name type="synonym">Ich</name>
    <dbReference type="NCBI Taxonomy" id="5932"/>
    <lineage>
        <taxon>Eukaryota</taxon>
        <taxon>Sar</taxon>
        <taxon>Alveolata</taxon>
        <taxon>Ciliophora</taxon>
        <taxon>Intramacronucleata</taxon>
        <taxon>Oligohymenophorea</taxon>
        <taxon>Hymenostomatida</taxon>
        <taxon>Ophryoglenina</taxon>
        <taxon>Ichthyophthirius</taxon>
    </lineage>
</organism>
<keyword evidence="7 14" id="KW-0067">ATP-binding</keyword>
<evidence type="ECO:0000313" key="18">
    <source>
        <dbReference type="Proteomes" id="UP000008983"/>
    </source>
</evidence>
<dbReference type="InterPro" id="IPR017441">
    <property type="entry name" value="Protein_kinase_ATP_BS"/>
</dbReference>
<dbReference type="FunFam" id="3.30.200.20:FF:000124">
    <property type="entry name" value="Cyclin-dependent kinase 4"/>
    <property type="match status" value="1"/>
</dbReference>